<accession>A0ABV4HVV4</accession>
<protein>
    <submittedName>
        <fullName evidence="5">Phosphate/phosphite/phosphonate ABC transporter substrate-binding protein</fullName>
    </submittedName>
</protein>
<dbReference type="Pfam" id="PF12974">
    <property type="entry name" value="Phosphonate-bd"/>
    <property type="match status" value="1"/>
</dbReference>
<dbReference type="RefSeq" id="WP_370562475.1">
    <property type="nucleotide sequence ID" value="NZ_JBFWIB010000002.1"/>
</dbReference>
<dbReference type="Gene3D" id="3.40.190.10">
    <property type="entry name" value="Periplasmic binding protein-like II"/>
    <property type="match status" value="2"/>
</dbReference>
<organism evidence="5 6">
    <name type="scientific">Luteimonas salinilitoris</name>
    <dbReference type="NCBI Taxonomy" id="3237697"/>
    <lineage>
        <taxon>Bacteria</taxon>
        <taxon>Pseudomonadati</taxon>
        <taxon>Pseudomonadota</taxon>
        <taxon>Gammaproteobacteria</taxon>
        <taxon>Lysobacterales</taxon>
        <taxon>Lysobacteraceae</taxon>
        <taxon>Luteimonas</taxon>
    </lineage>
</organism>
<proteinExistence type="inferred from homology"/>
<dbReference type="EMBL" id="JBFWIC010000017">
    <property type="protein sequence ID" value="MEZ0475504.1"/>
    <property type="molecule type" value="Genomic_DNA"/>
</dbReference>
<dbReference type="NCBIfam" id="TIGR01098">
    <property type="entry name" value="3A0109s03R"/>
    <property type="match status" value="1"/>
</dbReference>
<feature type="signal peptide" evidence="4">
    <location>
        <begin position="1"/>
        <end position="34"/>
    </location>
</feature>
<feature type="coiled-coil region" evidence="3">
    <location>
        <begin position="318"/>
        <end position="345"/>
    </location>
</feature>
<dbReference type="Proteomes" id="UP001566331">
    <property type="component" value="Unassembled WGS sequence"/>
</dbReference>
<reference evidence="5 6" key="1">
    <citation type="submission" date="2024-07" db="EMBL/GenBank/DDBJ databases">
        <title>Luteimonas salilacus sp. nov., isolated from the shore soil of Salt Lake in Tibet of China.</title>
        <authorList>
            <person name="Zhang X."/>
            <person name="Li A."/>
        </authorList>
    </citation>
    <scope>NUCLEOTIDE SEQUENCE [LARGE SCALE GENOMIC DNA]</scope>
    <source>
        <strain evidence="5 6">B3-2-R+30</strain>
    </source>
</reference>
<name>A0ABV4HVV4_9GAMM</name>
<dbReference type="SUPFAM" id="SSF53850">
    <property type="entry name" value="Periplasmic binding protein-like II"/>
    <property type="match status" value="1"/>
</dbReference>
<comment type="caution">
    <text evidence="5">The sequence shown here is derived from an EMBL/GenBank/DDBJ whole genome shotgun (WGS) entry which is preliminary data.</text>
</comment>
<gene>
    <name evidence="5" type="primary">phnD</name>
    <name evidence="5" type="ORF">AB6713_12905</name>
</gene>
<evidence type="ECO:0000313" key="6">
    <source>
        <dbReference type="Proteomes" id="UP001566331"/>
    </source>
</evidence>
<keyword evidence="3" id="KW-0175">Coiled coil</keyword>
<feature type="chain" id="PRO_5046357936" evidence="4">
    <location>
        <begin position="35"/>
        <end position="345"/>
    </location>
</feature>
<dbReference type="PANTHER" id="PTHR35841:SF1">
    <property type="entry name" value="PHOSPHONATES-BINDING PERIPLASMIC PROTEIN"/>
    <property type="match status" value="1"/>
</dbReference>
<sequence>MSLVRPAPTLARAVRALALLLALQCSIAVPPAHAADADAPLPLRFGILPTGGPAESRQDWQPFLDDLAKALGRPVEGVSVSTYEGMYRAVADRRVDVAFLSGKLALDAVLKDDMQVAVQLERIDGSPGYRAVLISRRGGPVHNLQEVFAHPGRWTYARGEALSVSGYLVPEAQLFARRGVNSELHFKTVHIDNHQNNALAVANGEIDIASNNSADLERFAVRFPQQFAQLRVLWRSDLIPHAALVTARELPDVVKTAIRRFLLDYGRGPQAERQRRNLLKIHELSGFVAADDRALLPFAEIEYALELQQAESARWVDADAKRARLERLRTRYERIKAQLTRSAAD</sequence>
<evidence type="ECO:0000256" key="4">
    <source>
        <dbReference type="SAM" id="SignalP"/>
    </source>
</evidence>
<keyword evidence="2 4" id="KW-0732">Signal</keyword>
<evidence type="ECO:0000256" key="3">
    <source>
        <dbReference type="SAM" id="Coils"/>
    </source>
</evidence>
<dbReference type="PANTHER" id="PTHR35841">
    <property type="entry name" value="PHOSPHONATES-BINDING PERIPLASMIC PROTEIN"/>
    <property type="match status" value="1"/>
</dbReference>
<keyword evidence="6" id="KW-1185">Reference proteome</keyword>
<comment type="similarity">
    <text evidence="1">Belongs to the phosphate/phosphite/phosphonate binding protein family.</text>
</comment>
<dbReference type="InterPro" id="IPR005770">
    <property type="entry name" value="PhnD"/>
</dbReference>
<evidence type="ECO:0000256" key="1">
    <source>
        <dbReference type="ARBA" id="ARBA00007162"/>
    </source>
</evidence>
<evidence type="ECO:0000313" key="5">
    <source>
        <dbReference type="EMBL" id="MEZ0475504.1"/>
    </source>
</evidence>
<evidence type="ECO:0000256" key="2">
    <source>
        <dbReference type="ARBA" id="ARBA00022729"/>
    </source>
</evidence>